<feature type="domain" description="ChsH2 C-terminal OB-fold" evidence="1">
    <location>
        <begin position="59"/>
        <end position="123"/>
    </location>
</feature>
<dbReference type="InterPro" id="IPR002878">
    <property type="entry name" value="ChsH2_C"/>
</dbReference>
<proteinExistence type="predicted"/>
<dbReference type="InterPro" id="IPR052513">
    <property type="entry name" value="Thioester_dehydratase-like"/>
</dbReference>
<reference evidence="2 3" key="1">
    <citation type="submission" date="2019-06" db="EMBL/GenBank/DDBJ databases">
        <title>Sequencing the genomes of 1000 actinobacteria strains.</title>
        <authorList>
            <person name="Klenk H.-P."/>
        </authorList>
    </citation>
    <scope>NUCLEOTIDE SEQUENCE [LARGE SCALE GENOMIC DNA]</scope>
    <source>
        <strain evidence="2 3">DSM 45301</strain>
    </source>
</reference>
<dbReference type="AlphaFoldDB" id="A0A543DPT4"/>
<accession>A0A543DPT4</accession>
<keyword evidence="3" id="KW-1185">Reference proteome</keyword>
<evidence type="ECO:0000259" key="1">
    <source>
        <dbReference type="Pfam" id="PF01796"/>
    </source>
</evidence>
<dbReference type="Pfam" id="PF01796">
    <property type="entry name" value="OB_ChsH2_C"/>
    <property type="match status" value="1"/>
</dbReference>
<dbReference type="RefSeq" id="WP_142055426.1">
    <property type="nucleotide sequence ID" value="NZ_VFPA01000002.1"/>
</dbReference>
<sequence length="142" mass="15424">MTDAHSIPPQPVPDPDTAPFWAAAAAGHLALCRCQDCKLWMQPPLDRCRVCAGPTAFEDVTGYGTLYSFIVQHRATVPGYLDDLPYTVGLVELDEQSGLRLPGRLVGIDHGEVACGMRVRAELVDLPGGEFRVPVFRPVDPP</sequence>
<name>A0A543DPT4_9PSEU</name>
<organism evidence="2 3">
    <name type="scientific">Pseudonocardia kunmingensis</name>
    <dbReference type="NCBI Taxonomy" id="630975"/>
    <lineage>
        <taxon>Bacteria</taxon>
        <taxon>Bacillati</taxon>
        <taxon>Actinomycetota</taxon>
        <taxon>Actinomycetes</taxon>
        <taxon>Pseudonocardiales</taxon>
        <taxon>Pseudonocardiaceae</taxon>
        <taxon>Pseudonocardia</taxon>
    </lineage>
</organism>
<dbReference type="EMBL" id="VFPA01000002">
    <property type="protein sequence ID" value="TQM11346.1"/>
    <property type="molecule type" value="Genomic_DNA"/>
</dbReference>
<dbReference type="SUPFAM" id="SSF50249">
    <property type="entry name" value="Nucleic acid-binding proteins"/>
    <property type="match status" value="1"/>
</dbReference>
<dbReference type="PANTHER" id="PTHR34075">
    <property type="entry name" value="BLR3430 PROTEIN"/>
    <property type="match status" value="1"/>
</dbReference>
<dbReference type="Proteomes" id="UP000315677">
    <property type="component" value="Unassembled WGS sequence"/>
</dbReference>
<dbReference type="InterPro" id="IPR012340">
    <property type="entry name" value="NA-bd_OB-fold"/>
</dbReference>
<protein>
    <recommendedName>
        <fullName evidence="1">ChsH2 C-terminal OB-fold domain-containing protein</fullName>
    </recommendedName>
</protein>
<evidence type="ECO:0000313" key="3">
    <source>
        <dbReference type="Proteomes" id="UP000315677"/>
    </source>
</evidence>
<gene>
    <name evidence="2" type="ORF">FB558_3905</name>
</gene>
<evidence type="ECO:0000313" key="2">
    <source>
        <dbReference type="EMBL" id="TQM11346.1"/>
    </source>
</evidence>
<dbReference type="OrthoDB" id="4275032at2"/>
<dbReference type="PANTHER" id="PTHR34075:SF5">
    <property type="entry name" value="BLR3430 PROTEIN"/>
    <property type="match status" value="1"/>
</dbReference>
<comment type="caution">
    <text evidence="2">The sequence shown here is derived from an EMBL/GenBank/DDBJ whole genome shotgun (WGS) entry which is preliminary data.</text>
</comment>